<proteinExistence type="predicted"/>
<reference evidence="1 2" key="1">
    <citation type="submission" date="2024-03" db="EMBL/GenBank/DDBJ databases">
        <authorList>
            <person name="Martinez-Hernandez J."/>
        </authorList>
    </citation>
    <scope>NUCLEOTIDE SEQUENCE [LARGE SCALE GENOMIC DNA]</scope>
</reference>
<gene>
    <name evidence="1" type="ORF">LLUT_LOCUS16110</name>
</gene>
<dbReference type="AlphaFoldDB" id="A0AAV1X067"/>
<dbReference type="Gene3D" id="3.40.50.80">
    <property type="entry name" value="Nucleotide-binding domain of ferredoxin-NADP reductase (FNR) module"/>
    <property type="match status" value="1"/>
</dbReference>
<sequence length="174" mass="19685">MVASTIVLLNKKHNTKEAKKIQNLEMSTPTVSPSSMIYNADRELESLPCQSLIQATNVHYGVRPDLRRLLFEIKGSSVKVLASGPKKMRQEVAAICSSRLTENLHFESISFSWGHANLLCIVPILSDVPEGTSYYDKARWGLIVYEARDKQLASEAWFMAFNYLIFENEISPME</sequence>
<dbReference type="Proteomes" id="UP001497480">
    <property type="component" value="Unassembled WGS sequence"/>
</dbReference>
<keyword evidence="2" id="KW-1185">Reference proteome</keyword>
<protein>
    <submittedName>
        <fullName evidence="1">Uncharacterized protein</fullName>
    </submittedName>
</protein>
<accession>A0AAV1X067</accession>
<organism evidence="1 2">
    <name type="scientific">Lupinus luteus</name>
    <name type="common">European yellow lupine</name>
    <dbReference type="NCBI Taxonomy" id="3873"/>
    <lineage>
        <taxon>Eukaryota</taxon>
        <taxon>Viridiplantae</taxon>
        <taxon>Streptophyta</taxon>
        <taxon>Embryophyta</taxon>
        <taxon>Tracheophyta</taxon>
        <taxon>Spermatophyta</taxon>
        <taxon>Magnoliopsida</taxon>
        <taxon>eudicotyledons</taxon>
        <taxon>Gunneridae</taxon>
        <taxon>Pentapetalae</taxon>
        <taxon>rosids</taxon>
        <taxon>fabids</taxon>
        <taxon>Fabales</taxon>
        <taxon>Fabaceae</taxon>
        <taxon>Papilionoideae</taxon>
        <taxon>50 kb inversion clade</taxon>
        <taxon>genistoids sensu lato</taxon>
        <taxon>core genistoids</taxon>
        <taxon>Genisteae</taxon>
        <taxon>Lupinus</taxon>
    </lineage>
</organism>
<evidence type="ECO:0000313" key="2">
    <source>
        <dbReference type="Proteomes" id="UP001497480"/>
    </source>
</evidence>
<evidence type="ECO:0000313" key="1">
    <source>
        <dbReference type="EMBL" id="CAL0315050.1"/>
    </source>
</evidence>
<dbReference type="InterPro" id="IPR039261">
    <property type="entry name" value="FNR_nucleotide-bd"/>
</dbReference>
<dbReference type="EMBL" id="CAXHTB010000011">
    <property type="protein sequence ID" value="CAL0315050.1"/>
    <property type="molecule type" value="Genomic_DNA"/>
</dbReference>
<name>A0AAV1X067_LUPLU</name>
<comment type="caution">
    <text evidence="1">The sequence shown here is derived from an EMBL/GenBank/DDBJ whole genome shotgun (WGS) entry which is preliminary data.</text>
</comment>